<proteinExistence type="predicted"/>
<accession>A0A367RZ87</accession>
<sequence>MPNTRSEVEKQKQAAARQGLDANNILAEGSKRRTQPPDRPGAPPQVHQNRHGNPILLPGDSAIMTQKIKLSGDSAKDIRGLVARTERGGPGSGETWHHHADYDSQTDKGKVTLMPTADHQQHYHIGGSAQKRATDHGGDPDKMAKYGYSNPQ</sequence>
<protein>
    <submittedName>
        <fullName evidence="2">Uncharacterized protein</fullName>
    </submittedName>
</protein>
<dbReference type="Proteomes" id="UP000252107">
    <property type="component" value="Unassembled WGS sequence"/>
</dbReference>
<dbReference type="AlphaFoldDB" id="A0A367RZ87"/>
<comment type="caution">
    <text evidence="2">The sequence shown here is derived from an EMBL/GenBank/DDBJ whole genome shotgun (WGS) entry which is preliminary data.</text>
</comment>
<dbReference type="Pfam" id="PF14414">
    <property type="entry name" value="WHH"/>
    <property type="match status" value="1"/>
</dbReference>
<reference evidence="2" key="1">
    <citation type="submission" date="2016-04" db="EMBL/GenBank/DDBJ databases">
        <authorList>
            <person name="Tabuchi Yagui T.R."/>
        </authorList>
    </citation>
    <scope>NUCLEOTIDE SEQUENCE [LARGE SCALE GENOMIC DNA]</scope>
    <source>
        <strain evidence="2">NIES-26</strain>
    </source>
</reference>
<dbReference type="EMBL" id="LXQD01000029">
    <property type="protein sequence ID" value="RCJ41014.1"/>
    <property type="molecule type" value="Genomic_DNA"/>
</dbReference>
<evidence type="ECO:0000313" key="2">
    <source>
        <dbReference type="EMBL" id="RCJ41014.1"/>
    </source>
</evidence>
<feature type="compositionally biased region" description="Basic and acidic residues" evidence="1">
    <location>
        <begin position="1"/>
        <end position="12"/>
    </location>
</feature>
<organism evidence="2 3">
    <name type="scientific">Nostoc minutum NIES-26</name>
    <dbReference type="NCBI Taxonomy" id="1844469"/>
    <lineage>
        <taxon>Bacteria</taxon>
        <taxon>Bacillati</taxon>
        <taxon>Cyanobacteriota</taxon>
        <taxon>Cyanophyceae</taxon>
        <taxon>Nostocales</taxon>
        <taxon>Nostocaceae</taxon>
        <taxon>Nostoc</taxon>
    </lineage>
</organism>
<dbReference type="InterPro" id="IPR032869">
    <property type="entry name" value="WHH_dom_containing"/>
</dbReference>
<feature type="region of interest" description="Disordered" evidence="1">
    <location>
        <begin position="117"/>
        <end position="152"/>
    </location>
</feature>
<name>A0A367RZ87_9NOSO</name>
<evidence type="ECO:0000256" key="1">
    <source>
        <dbReference type="SAM" id="MobiDB-lite"/>
    </source>
</evidence>
<feature type="region of interest" description="Disordered" evidence="1">
    <location>
        <begin position="1"/>
        <end position="58"/>
    </location>
</feature>
<feature type="compositionally biased region" description="Basic and acidic residues" evidence="1">
    <location>
        <begin position="132"/>
        <end position="144"/>
    </location>
</feature>
<gene>
    <name evidence="2" type="ORF">A6770_36600</name>
</gene>
<evidence type="ECO:0000313" key="3">
    <source>
        <dbReference type="Proteomes" id="UP000252107"/>
    </source>
</evidence>
<keyword evidence="3" id="KW-1185">Reference proteome</keyword>